<dbReference type="Proteomes" id="UP000538929">
    <property type="component" value="Unassembled WGS sequence"/>
</dbReference>
<evidence type="ECO:0000313" key="3">
    <source>
        <dbReference type="EMBL" id="MBB0242861.1"/>
    </source>
</evidence>
<dbReference type="EMBL" id="VKHT01000024">
    <property type="protein sequence ID" value="MBB0242861.1"/>
    <property type="molecule type" value="Genomic_DNA"/>
</dbReference>
<feature type="transmembrane region" description="Helical" evidence="2">
    <location>
        <begin position="198"/>
        <end position="217"/>
    </location>
</feature>
<evidence type="ECO:0000313" key="4">
    <source>
        <dbReference type="Proteomes" id="UP000538929"/>
    </source>
</evidence>
<comment type="caution">
    <text evidence="3">The sequence shown here is derived from an EMBL/GenBank/DDBJ whole genome shotgun (WGS) entry which is preliminary data.</text>
</comment>
<sequence>MRRFAISISVLNIFGYTVLGFEQPWTWPFIALATAYTVEIFLEMIGARSEGRAPRYRGNGVRGMVEFLYPAHITALAVNMLSYVNDLVWVMVFGVVVAVGAKWVLRAPVRGRLRHFMNPSNFGIAVILLLFPWASIAPPYHFTIYLDGGLNWLVPAIIVVLGTMLNAKLTERMWLILAWVGGYILQAVVRGVLFDTSIPAALAMMSGVAFVLFTNYMITDPGTTPSSKWGQIAFGGGVAGLYGVLTALGVAYGIFFATALVCLIRGAHLWSIDIRDRKQAAERADGTTPAQVAPVPPPTDDFMTKELTPEQFTDSRCECADGCSCPAGSTGNKPQEEKAVVPA</sequence>
<organism evidence="3 4">
    <name type="scientific">Streptomyces alkaliphilus</name>
    <dbReference type="NCBI Taxonomy" id="1472722"/>
    <lineage>
        <taxon>Bacteria</taxon>
        <taxon>Bacillati</taxon>
        <taxon>Actinomycetota</taxon>
        <taxon>Actinomycetes</taxon>
        <taxon>Kitasatosporales</taxon>
        <taxon>Streptomycetaceae</taxon>
        <taxon>Streptomyces</taxon>
    </lineage>
</organism>
<evidence type="ECO:0000256" key="1">
    <source>
        <dbReference type="SAM" id="MobiDB-lite"/>
    </source>
</evidence>
<keyword evidence="2" id="KW-1133">Transmembrane helix</keyword>
<name>A0A7W3Y020_9ACTN</name>
<accession>A0A7W3Y020</accession>
<proteinExistence type="predicted"/>
<evidence type="ECO:0000256" key="2">
    <source>
        <dbReference type="SAM" id="Phobius"/>
    </source>
</evidence>
<reference evidence="4" key="1">
    <citation type="submission" date="2019-10" db="EMBL/GenBank/DDBJ databases">
        <title>Streptomyces sp. nov., a novel actinobacterium isolated from alkaline environment.</title>
        <authorList>
            <person name="Golinska P."/>
        </authorList>
    </citation>
    <scope>NUCLEOTIDE SEQUENCE [LARGE SCALE GENOMIC DNA]</scope>
    <source>
        <strain evidence="4">DSM 42118</strain>
    </source>
</reference>
<feature type="transmembrane region" description="Helical" evidence="2">
    <location>
        <begin position="142"/>
        <end position="161"/>
    </location>
</feature>
<keyword evidence="2" id="KW-0812">Transmembrane</keyword>
<feature type="transmembrane region" description="Helical" evidence="2">
    <location>
        <begin position="229"/>
        <end position="245"/>
    </location>
</feature>
<protein>
    <submittedName>
        <fullName evidence="3">Enediyne biosynthesis protein</fullName>
    </submittedName>
</protein>
<feature type="transmembrane region" description="Helical" evidence="2">
    <location>
        <begin position="87"/>
        <end position="105"/>
    </location>
</feature>
<keyword evidence="4" id="KW-1185">Reference proteome</keyword>
<feature type="transmembrane region" description="Helical" evidence="2">
    <location>
        <begin position="173"/>
        <end position="192"/>
    </location>
</feature>
<keyword evidence="2" id="KW-0472">Membrane</keyword>
<feature type="transmembrane region" description="Helical" evidence="2">
    <location>
        <begin position="117"/>
        <end position="136"/>
    </location>
</feature>
<gene>
    <name evidence="3" type="ORF">FNQ90_01755</name>
</gene>
<dbReference type="AlphaFoldDB" id="A0A7W3Y020"/>
<feature type="region of interest" description="Disordered" evidence="1">
    <location>
        <begin position="281"/>
        <end position="302"/>
    </location>
</feature>